<sequence length="71" mass="7780">MSSLETVASDYSVEAVALWQIRAIEFAVGIIEGGFSNTRGDGNSVDCLAQNDWNCETIFSWKMFPISCIAI</sequence>
<evidence type="ECO:0000313" key="1">
    <source>
        <dbReference type="EMBL" id="KAK7841777.1"/>
    </source>
</evidence>
<accession>A0AAW0KRK4</accession>
<dbReference type="EMBL" id="PKMF04000234">
    <property type="protein sequence ID" value="KAK7841777.1"/>
    <property type="molecule type" value="Genomic_DNA"/>
</dbReference>
<keyword evidence="2" id="KW-1185">Reference proteome</keyword>
<name>A0AAW0KRK4_QUESU</name>
<reference evidence="1 2" key="1">
    <citation type="journal article" date="2018" name="Sci. Data">
        <title>The draft genome sequence of cork oak.</title>
        <authorList>
            <person name="Ramos A.M."/>
            <person name="Usie A."/>
            <person name="Barbosa P."/>
            <person name="Barros P.M."/>
            <person name="Capote T."/>
            <person name="Chaves I."/>
            <person name="Simoes F."/>
            <person name="Abreu I."/>
            <person name="Carrasquinho I."/>
            <person name="Faro C."/>
            <person name="Guimaraes J.B."/>
            <person name="Mendonca D."/>
            <person name="Nobrega F."/>
            <person name="Rodrigues L."/>
            <person name="Saibo N.J.M."/>
            <person name="Varela M.C."/>
            <person name="Egas C."/>
            <person name="Matos J."/>
            <person name="Miguel C.M."/>
            <person name="Oliveira M.M."/>
            <person name="Ricardo C.P."/>
            <person name="Goncalves S."/>
        </authorList>
    </citation>
    <scope>NUCLEOTIDE SEQUENCE [LARGE SCALE GENOMIC DNA]</scope>
    <source>
        <strain evidence="2">cv. HL8</strain>
    </source>
</reference>
<gene>
    <name evidence="1" type="ORF">CFP56_014875</name>
</gene>
<organism evidence="1 2">
    <name type="scientific">Quercus suber</name>
    <name type="common">Cork oak</name>
    <dbReference type="NCBI Taxonomy" id="58331"/>
    <lineage>
        <taxon>Eukaryota</taxon>
        <taxon>Viridiplantae</taxon>
        <taxon>Streptophyta</taxon>
        <taxon>Embryophyta</taxon>
        <taxon>Tracheophyta</taxon>
        <taxon>Spermatophyta</taxon>
        <taxon>Magnoliopsida</taxon>
        <taxon>eudicotyledons</taxon>
        <taxon>Gunneridae</taxon>
        <taxon>Pentapetalae</taxon>
        <taxon>rosids</taxon>
        <taxon>fabids</taxon>
        <taxon>Fagales</taxon>
        <taxon>Fagaceae</taxon>
        <taxon>Quercus</taxon>
    </lineage>
</organism>
<comment type="caution">
    <text evidence="1">The sequence shown here is derived from an EMBL/GenBank/DDBJ whole genome shotgun (WGS) entry which is preliminary data.</text>
</comment>
<proteinExistence type="predicted"/>
<dbReference type="AlphaFoldDB" id="A0AAW0KRK4"/>
<evidence type="ECO:0000313" key="2">
    <source>
        <dbReference type="Proteomes" id="UP000237347"/>
    </source>
</evidence>
<protein>
    <submittedName>
        <fullName evidence="1">Uncharacterized protein</fullName>
    </submittedName>
</protein>
<dbReference type="Proteomes" id="UP000237347">
    <property type="component" value="Unassembled WGS sequence"/>
</dbReference>